<dbReference type="InterPro" id="IPR000572">
    <property type="entry name" value="OxRdtase_Mopterin-bd_dom"/>
</dbReference>
<organism evidence="4 5">
    <name type="scientific">Paenibacillus pasadenensis</name>
    <dbReference type="NCBI Taxonomy" id="217090"/>
    <lineage>
        <taxon>Bacteria</taxon>
        <taxon>Bacillati</taxon>
        <taxon>Bacillota</taxon>
        <taxon>Bacilli</taxon>
        <taxon>Bacillales</taxon>
        <taxon>Paenibacillaceae</taxon>
        <taxon>Paenibacillus</taxon>
    </lineage>
</organism>
<dbReference type="PANTHER" id="PTHR43032:SF4">
    <property type="entry name" value="OXIDOREDUCTASE MOLYBDOPTERIN-BINDING DOMAIN-CONTAINING PROTEIN"/>
    <property type="match status" value="1"/>
</dbReference>
<protein>
    <submittedName>
        <fullName evidence="4">Sulfite oxidase</fullName>
    </submittedName>
</protein>
<dbReference type="RefSeq" id="WP_101807700.1">
    <property type="nucleotide sequence ID" value="NZ_NFEZ01000001.1"/>
</dbReference>
<dbReference type="Gene3D" id="3.90.420.10">
    <property type="entry name" value="Oxidoreductase, molybdopterin-binding domain"/>
    <property type="match status" value="1"/>
</dbReference>
<dbReference type="EMBL" id="NFEZ01000001">
    <property type="protein sequence ID" value="PLT48352.1"/>
    <property type="molecule type" value="Genomic_DNA"/>
</dbReference>
<keyword evidence="2" id="KW-0472">Membrane</keyword>
<evidence type="ECO:0000256" key="2">
    <source>
        <dbReference type="SAM" id="Phobius"/>
    </source>
</evidence>
<feature type="transmembrane region" description="Helical" evidence="2">
    <location>
        <begin position="188"/>
        <end position="207"/>
    </location>
</feature>
<dbReference type="SUPFAM" id="SSF56524">
    <property type="entry name" value="Oxidoreductase molybdopterin-binding domain"/>
    <property type="match status" value="1"/>
</dbReference>
<evidence type="ECO:0000259" key="3">
    <source>
        <dbReference type="Pfam" id="PF00174"/>
    </source>
</evidence>
<dbReference type="GO" id="GO:0022904">
    <property type="term" value="P:respiratory electron transport chain"/>
    <property type="evidence" value="ECO:0007669"/>
    <property type="project" value="InterPro"/>
</dbReference>
<reference evidence="4 5" key="1">
    <citation type="submission" date="2017-05" db="EMBL/GenBank/DDBJ databases">
        <title>Functional genome analysis of Paenibacillus pasadenensis strain R16: insights on endophytic life style and antifungal activity.</title>
        <authorList>
            <person name="Passera A."/>
            <person name="Marcolungo L."/>
            <person name="Casati P."/>
            <person name="Brasca M."/>
            <person name="Quaglino F."/>
            <person name="Delledonne M."/>
        </authorList>
    </citation>
    <scope>NUCLEOTIDE SEQUENCE [LARGE SCALE GENOMIC DNA]</scope>
    <source>
        <strain evidence="4 5">R16</strain>
    </source>
</reference>
<evidence type="ECO:0000256" key="1">
    <source>
        <dbReference type="SAM" id="MobiDB-lite"/>
    </source>
</evidence>
<dbReference type="GO" id="GO:0016020">
    <property type="term" value="C:membrane"/>
    <property type="evidence" value="ECO:0007669"/>
    <property type="project" value="InterPro"/>
</dbReference>
<feature type="region of interest" description="Disordered" evidence="1">
    <location>
        <begin position="158"/>
        <end position="179"/>
    </location>
</feature>
<feature type="transmembrane region" description="Helical" evidence="2">
    <location>
        <begin position="62"/>
        <end position="83"/>
    </location>
</feature>
<sequence length="419" mass="45914">MRGRVKGMLAAWRRRHGRKLAWLHSWNGWLVLLLALSGLMLLGGWWRGVLGEGRVWLKGAHIGLGLALLLPITGYILLLPKHWRQLRGKPGQRANVALVLALLAGWIGSGLALWAHRLLGPGWANPALLVHDALTWIGLPYIAYHSITRLKWLKEPARRTVKPPESSSAGRGGLHPAAAPSPLLTRRAFLRAAIGAGLAVAAGPSFLQWAGRALGSMGGSSAGELARQDGNRLLPAPEPQPGSIPLPGGGAKGTFRVYTVTPLPTFTNADWSFRIDGLVDRPESWTWEQFVRLPRDVQVSDFHCVTGWSVYSNTWEGIPLRRLLEQAGVRSGARTVKLYSGDGVYTDSLTLEQAMEEDVLVAVLHDGQAIPSPLGGPVRLVVPRMYAYKSVKWLSRIELISGEHTGYWEERGYSKDAWV</sequence>
<dbReference type="PANTHER" id="PTHR43032">
    <property type="entry name" value="PROTEIN-METHIONINE-SULFOXIDE REDUCTASE"/>
    <property type="match status" value="1"/>
</dbReference>
<gene>
    <name evidence="4" type="ORF">B8V81_0484</name>
</gene>
<dbReference type="SUPFAM" id="SSF81342">
    <property type="entry name" value="Transmembrane di-heme cytochromes"/>
    <property type="match status" value="1"/>
</dbReference>
<feature type="domain" description="Oxidoreductase molybdopterin-binding" evidence="3">
    <location>
        <begin position="262"/>
        <end position="408"/>
    </location>
</feature>
<comment type="caution">
    <text evidence="4">The sequence shown here is derived from an EMBL/GenBank/DDBJ whole genome shotgun (WGS) entry which is preliminary data.</text>
</comment>
<feature type="transmembrane region" description="Helical" evidence="2">
    <location>
        <begin position="21"/>
        <end position="42"/>
    </location>
</feature>
<dbReference type="Pfam" id="PF00174">
    <property type="entry name" value="Oxidored_molyb"/>
    <property type="match status" value="1"/>
</dbReference>
<keyword evidence="5" id="KW-1185">Reference proteome</keyword>
<name>A0A2N5NDF6_9BACL</name>
<proteinExistence type="predicted"/>
<keyword evidence="2" id="KW-1133">Transmembrane helix</keyword>
<feature type="transmembrane region" description="Helical" evidence="2">
    <location>
        <begin position="95"/>
        <end position="115"/>
    </location>
</feature>
<dbReference type="InterPro" id="IPR036374">
    <property type="entry name" value="OxRdtase_Mopterin-bd_sf"/>
</dbReference>
<dbReference type="Proteomes" id="UP000234789">
    <property type="component" value="Unassembled WGS sequence"/>
</dbReference>
<feature type="transmembrane region" description="Helical" evidence="2">
    <location>
        <begin position="127"/>
        <end position="144"/>
    </location>
</feature>
<keyword evidence="2" id="KW-0812">Transmembrane</keyword>
<accession>A0A2N5NDF6</accession>
<dbReference type="AlphaFoldDB" id="A0A2N5NDF6"/>
<evidence type="ECO:0000313" key="4">
    <source>
        <dbReference type="EMBL" id="PLT48352.1"/>
    </source>
</evidence>
<evidence type="ECO:0000313" key="5">
    <source>
        <dbReference type="Proteomes" id="UP000234789"/>
    </source>
</evidence>
<dbReference type="InterPro" id="IPR016174">
    <property type="entry name" value="Di-haem_cyt_TM"/>
</dbReference>